<evidence type="ECO:0000313" key="1">
    <source>
        <dbReference type="EMBL" id="AJD82721.1"/>
    </source>
</evidence>
<accession>A0A0B5A6G5</accession>
<dbReference type="Proteomes" id="UP000031719">
    <property type="component" value="Segment"/>
</dbReference>
<dbReference type="EMBL" id="KP233880">
    <property type="protein sequence ID" value="AJD82721.1"/>
    <property type="molecule type" value="Genomic_DNA"/>
</dbReference>
<organism evidence="1 2">
    <name type="scientific">Pseudomonas phage PhiCHU</name>
    <dbReference type="NCBI Taxonomy" id="1589273"/>
    <lineage>
        <taxon>Viruses</taxon>
        <taxon>Duplodnaviria</taxon>
        <taxon>Heunggongvirae</taxon>
        <taxon>Uroviricota</taxon>
        <taxon>Caudoviricetes</taxon>
        <taxon>Bruynoghevirus</taxon>
        <taxon>Bruynoghevirus CHU</taxon>
    </lineage>
</organism>
<name>A0A0B5A6G5_9CAUD</name>
<dbReference type="RefSeq" id="YP_009210811.1">
    <property type="nucleotide sequence ID" value="NC_028933.1"/>
</dbReference>
<dbReference type="KEGG" id="vg:26637254"/>
<dbReference type="GeneID" id="26637254"/>
<keyword evidence="2" id="KW-1185">Reference proteome</keyword>
<dbReference type="OrthoDB" id="27737at10239"/>
<protein>
    <submittedName>
        <fullName evidence="1">Uncharacterized protein</fullName>
    </submittedName>
</protein>
<reference evidence="1 2" key="1">
    <citation type="submission" date="2014-12" db="EMBL/GenBank/DDBJ databases">
        <authorList>
            <person name="Magill D.J."/>
            <person name="Shaburova O.V."/>
            <person name="Chesnokova E.N."/>
            <person name="Pleteneva E.A."/>
            <person name="Krylov V.N."/>
            <person name="Kulakov L.A."/>
        </authorList>
    </citation>
    <scope>NUCLEOTIDE SEQUENCE [LARGE SCALE GENOMIC DNA]</scope>
</reference>
<proteinExistence type="predicted"/>
<evidence type="ECO:0000313" key="2">
    <source>
        <dbReference type="Proteomes" id="UP000031719"/>
    </source>
</evidence>
<dbReference type="InterPro" id="IPR055619">
    <property type="entry name" value="DUF7195"/>
</dbReference>
<dbReference type="Pfam" id="PF23825">
    <property type="entry name" value="DUF7195"/>
    <property type="match status" value="1"/>
</dbReference>
<gene>
    <name evidence="1" type="ORF">PhiCHU_28</name>
</gene>
<sequence>MTQQFKRQVVIHMETDATRKYPFSQETLDKMADIRRLKEQELNEANPGEEFLVPAPIVLAEAVDMLHEYYFE</sequence>